<organism evidence="3 4">
    <name type="scientific">Caballeronia calidae</name>
    <dbReference type="NCBI Taxonomy" id="1777139"/>
    <lineage>
        <taxon>Bacteria</taxon>
        <taxon>Pseudomonadati</taxon>
        <taxon>Pseudomonadota</taxon>
        <taxon>Betaproteobacteria</taxon>
        <taxon>Burkholderiales</taxon>
        <taxon>Burkholderiaceae</taxon>
        <taxon>Caballeronia</taxon>
    </lineage>
</organism>
<evidence type="ECO:0000313" key="4">
    <source>
        <dbReference type="Proteomes" id="UP000071859"/>
    </source>
</evidence>
<evidence type="ECO:0008006" key="5">
    <source>
        <dbReference type="Google" id="ProtNLM"/>
    </source>
</evidence>
<dbReference type="RefSeq" id="WP_062604128.1">
    <property type="nucleotide sequence ID" value="NZ_FCOX02000006.1"/>
</dbReference>
<evidence type="ECO:0000256" key="2">
    <source>
        <dbReference type="SAM" id="SignalP"/>
    </source>
</evidence>
<reference evidence="3" key="1">
    <citation type="submission" date="2016-01" db="EMBL/GenBank/DDBJ databases">
        <authorList>
            <person name="Peeters C."/>
        </authorList>
    </citation>
    <scope>NUCLEOTIDE SEQUENCE</scope>
    <source>
        <strain evidence="3">LMG 29321</strain>
    </source>
</reference>
<gene>
    <name evidence="3" type="ORF">AWB78_01744</name>
</gene>
<proteinExistence type="predicted"/>
<protein>
    <recommendedName>
        <fullName evidence="5">Carbohydrate-binding family V/XII</fullName>
    </recommendedName>
</protein>
<evidence type="ECO:0000313" key="3">
    <source>
        <dbReference type="EMBL" id="SAK58409.1"/>
    </source>
</evidence>
<dbReference type="AlphaFoldDB" id="A0A158AL41"/>
<dbReference type="Proteomes" id="UP000071859">
    <property type="component" value="Unassembled WGS sequence"/>
</dbReference>
<feature type="compositionally biased region" description="Gly residues" evidence="1">
    <location>
        <begin position="808"/>
        <end position="819"/>
    </location>
</feature>
<keyword evidence="2" id="KW-0732">Signal</keyword>
<dbReference type="EMBL" id="FCOX02000006">
    <property type="protein sequence ID" value="SAK58409.1"/>
    <property type="molecule type" value="Genomic_DNA"/>
</dbReference>
<name>A0A158AL41_9BURK</name>
<dbReference type="OrthoDB" id="102964at2"/>
<evidence type="ECO:0000256" key="1">
    <source>
        <dbReference type="SAM" id="MobiDB-lite"/>
    </source>
</evidence>
<accession>A0A158AL41</accession>
<keyword evidence="4" id="KW-1185">Reference proteome</keyword>
<feature type="signal peptide" evidence="2">
    <location>
        <begin position="1"/>
        <end position="26"/>
    </location>
</feature>
<sequence length="819" mass="85811">MSALSQKLSVLVTATCLAFGLSSAYAANPPASSAAQLEWPRELDTSTRRIEMYQPQIEQWNGDHIAGRAAVAVGAASGDASPTYGVAQFTADADIDKASGLVRLTNIRIGDVSVPTNPGMAGDVKTAIVGHLPAQGMTVSLDQLQTSYAVSKQVGSMEKVAVQNPVPDIVFAPTPTILVMLDGEPVWRDVSGASYQRAINGRAMLLRDVSGHLYLRAAGYWYAANALQGPWGVLGALPQALVAAAKKADAVQESDPMLPQNGKPAPRAPAVLLTTHPSELVVTDGPPKLEPVAGTNLLTVTNTDHAVFIVPQTNQTYVLVSGRWFRAASEKGPWQYVPGNELPPEFAKISPNDPKANVLVSVPGTPQAKEAAIAATIPQTATVSRAKAAMNVSYDGSPRFDAISGTSLKYAVNTATPVIEVSGAQFYAVANGVWFVASAATGPWRVATEVPGVIYTIPASSPVHYVTYVRIYSVTPETVVVGYTPGYMGVVVSNDGTVVYGTGYVYQPYVGATYYYGYPPTYGYDAGFALSAAAGFAFGFAAGAIWGSCSPYWGPYWGGYWGGGGWANVNINQQNFYGRWGAGTVTHTVGYNPWTGNEWRGTSAAGFNPATGARWQGSRGAAFNPYSGNFAAGRQGSFVNPTTGRAGAGRAGVAGNVYTGNYAAGRSGAVANPVTGRGAAGRAGVEGNAYNGNYAAGRQVGGYNAQTGRAGVAERGVTGNVQDGTAQRVNKGVVTNASRGNAVAWNNGDVYAAHDGNVYQHTQDSGWQQHTSNGWQPVDHGDTTLNNNLDQMRQARSTGDQRFDNRRGGGGFHGGGFRR</sequence>
<feature type="chain" id="PRO_5007620689" description="Carbohydrate-binding family V/XII" evidence="2">
    <location>
        <begin position="27"/>
        <end position="819"/>
    </location>
</feature>
<comment type="caution">
    <text evidence="3">The sequence shown here is derived from an EMBL/GenBank/DDBJ whole genome shotgun (WGS) entry which is preliminary data.</text>
</comment>
<feature type="region of interest" description="Disordered" evidence="1">
    <location>
        <begin position="795"/>
        <end position="819"/>
    </location>
</feature>